<dbReference type="GO" id="GO:0005964">
    <property type="term" value="C:phosphorylase kinase complex"/>
    <property type="evidence" value="ECO:0007669"/>
    <property type="project" value="TreeGrafter"/>
</dbReference>
<dbReference type="InterPro" id="IPR011613">
    <property type="entry name" value="GH15-like"/>
</dbReference>
<keyword evidence="5" id="KW-1003">Cell membrane</keyword>
<dbReference type="InterPro" id="IPR012341">
    <property type="entry name" value="6hp_glycosidase-like_sf"/>
</dbReference>
<comment type="similarity">
    <text evidence="2 5">Belongs to the phosphorylase b kinase regulatory chain family.</text>
</comment>
<feature type="domain" description="GH15-like" evidence="6">
    <location>
        <begin position="1"/>
        <end position="247"/>
    </location>
</feature>
<proteinExistence type="inferred from homology"/>
<keyword evidence="8" id="KW-1185">Reference proteome</keyword>
<keyword evidence="3 5" id="KW-0321">Glycogen metabolism</keyword>
<comment type="subcellular location">
    <subcellularLocation>
        <location evidence="5">Cell membrane</location>
        <topology evidence="5">Lipid-anchor</topology>
        <orientation evidence="5">Cytoplasmic side</orientation>
    </subcellularLocation>
</comment>
<dbReference type="Proteomes" id="UP001209878">
    <property type="component" value="Unassembled WGS sequence"/>
</dbReference>
<dbReference type="AlphaFoldDB" id="A0AAD9MRL4"/>
<name>A0AAD9MRL4_RIDPI</name>
<protein>
    <recommendedName>
        <fullName evidence="5">Phosphorylase b kinase regulatory subunit</fullName>
    </recommendedName>
</protein>
<comment type="pathway">
    <text evidence="1 5">Glycan biosynthesis; glycogen metabolism.</text>
</comment>
<feature type="non-terminal residue" evidence="7">
    <location>
        <position position="258"/>
    </location>
</feature>
<keyword evidence="5" id="KW-0636">Prenylation</keyword>
<accession>A0AAD9MRL4</accession>
<evidence type="ECO:0000313" key="7">
    <source>
        <dbReference type="EMBL" id="KAK2143182.1"/>
    </source>
</evidence>
<keyword evidence="4 5" id="KW-0112">Calmodulin-binding</keyword>
<keyword evidence="5" id="KW-0472">Membrane</keyword>
<reference evidence="7" key="1">
    <citation type="journal article" date="2023" name="Mol. Biol. Evol.">
        <title>Third-Generation Sequencing Reveals the Adaptive Role of the Epigenome in Three Deep-Sea Polychaetes.</title>
        <authorList>
            <person name="Perez M."/>
            <person name="Aroh O."/>
            <person name="Sun Y."/>
            <person name="Lan Y."/>
            <person name="Juniper S.K."/>
            <person name="Young C.R."/>
            <person name="Angers B."/>
            <person name="Qian P.Y."/>
        </authorList>
    </citation>
    <scope>NUCLEOTIDE SEQUENCE</scope>
    <source>
        <strain evidence="7">R07B-5</strain>
    </source>
</reference>
<sequence length="258" mass="28643">NAVTGLLPATPNHPHAWVRDNVYSILSVWALALAYRKNADMDEDRAKAYELEQSVVKLMRGLLCCMMKQIDKVERFKYTQSPMDALHAKYCVMTGKVVVSDKDWGHLQVDATSIYLLILAEMTASGLQIIYTLDEVAFIQNLVFYIQSAYRTPDYGIWERGDKTNHGVPELNATSLGMAKAALEALNDLDLFGTRGGPASVINVIPDEAEACQETDAGLLSVISYPAFSVDDPQLIKITRSGIIEKLQVRPLMSLFII</sequence>
<dbReference type="EMBL" id="JAODUO010004612">
    <property type="protein sequence ID" value="KAK2143182.1"/>
    <property type="molecule type" value="Genomic_DNA"/>
</dbReference>
<dbReference type="PANTHER" id="PTHR10749">
    <property type="entry name" value="PHOSPHORYLASE B KINASE REGULATORY SUBUNIT"/>
    <property type="match status" value="1"/>
</dbReference>
<evidence type="ECO:0000256" key="5">
    <source>
        <dbReference type="RuleBase" id="RU364123"/>
    </source>
</evidence>
<comment type="caution">
    <text evidence="7">The sequence shown here is derived from an EMBL/GenBank/DDBJ whole genome shotgun (WGS) entry which is preliminary data.</text>
</comment>
<dbReference type="Pfam" id="PF00723">
    <property type="entry name" value="Glyco_hydro_15"/>
    <property type="match status" value="1"/>
</dbReference>
<dbReference type="SUPFAM" id="SSF48208">
    <property type="entry name" value="Six-hairpin glycosidases"/>
    <property type="match status" value="1"/>
</dbReference>
<evidence type="ECO:0000313" key="8">
    <source>
        <dbReference type="Proteomes" id="UP001209878"/>
    </source>
</evidence>
<dbReference type="GO" id="GO:0005977">
    <property type="term" value="P:glycogen metabolic process"/>
    <property type="evidence" value="ECO:0007669"/>
    <property type="project" value="UniProtKB-KW"/>
</dbReference>
<dbReference type="InterPro" id="IPR008734">
    <property type="entry name" value="PHK_A/B_su"/>
</dbReference>
<evidence type="ECO:0000256" key="1">
    <source>
        <dbReference type="ARBA" id="ARBA00005131"/>
    </source>
</evidence>
<dbReference type="GO" id="GO:0005886">
    <property type="term" value="C:plasma membrane"/>
    <property type="evidence" value="ECO:0007669"/>
    <property type="project" value="UniProtKB-SubCell"/>
</dbReference>
<dbReference type="InterPro" id="IPR008928">
    <property type="entry name" value="6-hairpin_glycosidase_sf"/>
</dbReference>
<evidence type="ECO:0000256" key="4">
    <source>
        <dbReference type="ARBA" id="ARBA00022860"/>
    </source>
</evidence>
<keyword evidence="5" id="KW-0449">Lipoprotein</keyword>
<keyword evidence="5" id="KW-0119">Carbohydrate metabolism</keyword>
<dbReference type="PANTHER" id="PTHR10749:SF7">
    <property type="entry name" value="PHOSPHORYLASE B KINASE REGULATORY SUBUNIT ALPHA-RELATED"/>
    <property type="match status" value="1"/>
</dbReference>
<evidence type="ECO:0000259" key="6">
    <source>
        <dbReference type="Pfam" id="PF00723"/>
    </source>
</evidence>
<dbReference type="Gene3D" id="1.50.10.10">
    <property type="match status" value="1"/>
</dbReference>
<dbReference type="GO" id="GO:0005516">
    <property type="term" value="F:calmodulin binding"/>
    <property type="evidence" value="ECO:0007669"/>
    <property type="project" value="UniProtKB-KW"/>
</dbReference>
<comment type="function">
    <text evidence="5">Phosphorylase b kinase catalyzes the phosphorylation of serine in certain substrates, including troponin I.</text>
</comment>
<organism evidence="7 8">
    <name type="scientific">Ridgeia piscesae</name>
    <name type="common">Tubeworm</name>
    <dbReference type="NCBI Taxonomy" id="27915"/>
    <lineage>
        <taxon>Eukaryota</taxon>
        <taxon>Metazoa</taxon>
        <taxon>Spiralia</taxon>
        <taxon>Lophotrochozoa</taxon>
        <taxon>Annelida</taxon>
        <taxon>Polychaeta</taxon>
        <taxon>Sedentaria</taxon>
        <taxon>Canalipalpata</taxon>
        <taxon>Sabellida</taxon>
        <taxon>Siboglinidae</taxon>
        <taxon>Ridgeia</taxon>
    </lineage>
</organism>
<evidence type="ECO:0000256" key="2">
    <source>
        <dbReference type="ARBA" id="ARBA00007128"/>
    </source>
</evidence>
<gene>
    <name evidence="7" type="ORF">NP493_4617g00003</name>
</gene>
<evidence type="ECO:0000256" key="3">
    <source>
        <dbReference type="ARBA" id="ARBA00022600"/>
    </source>
</evidence>